<sequence>MSRARDLHGPSTRLLIENVLRLKPWATAEEARRIAPWLQRLGDADLADRMAQARRRLGIQPEAGR</sequence>
<name>A0ABX8TKG2_9CAUL</name>
<evidence type="ECO:0000313" key="1">
    <source>
        <dbReference type="EMBL" id="QYC09629.1"/>
    </source>
</evidence>
<proteinExistence type="predicted"/>
<gene>
    <name evidence="1" type="ORF">KWG56_13700</name>
</gene>
<dbReference type="EMBL" id="CP080034">
    <property type="protein sequence ID" value="QYC09629.1"/>
    <property type="molecule type" value="Genomic_DNA"/>
</dbReference>
<dbReference type="RefSeq" id="WP_219355185.1">
    <property type="nucleotide sequence ID" value="NZ_CP080034.1"/>
</dbReference>
<dbReference type="Proteomes" id="UP000824334">
    <property type="component" value="Chromosome"/>
</dbReference>
<reference evidence="1 2" key="1">
    <citation type="submission" date="2021-07" db="EMBL/GenBank/DDBJ databases">
        <title>Isolation and characterization of bacteria from a gold mining with a capacity of golden bioaccumulation.</title>
        <authorList>
            <person name="Yang X.J."/>
        </authorList>
    </citation>
    <scope>NUCLEOTIDE SEQUENCE [LARGE SCALE GENOMIC DNA]</scope>
    <source>
        <strain evidence="1 2">Au29</strain>
    </source>
</reference>
<keyword evidence="2" id="KW-1185">Reference proteome</keyword>
<accession>A0ABX8TKG2</accession>
<evidence type="ECO:0000313" key="2">
    <source>
        <dbReference type="Proteomes" id="UP000824334"/>
    </source>
</evidence>
<protein>
    <submittedName>
        <fullName evidence="1">Uncharacterized protein</fullName>
    </submittedName>
</protein>
<organism evidence="1 2">
    <name type="scientific">Brevundimonas nasdae</name>
    <dbReference type="NCBI Taxonomy" id="172043"/>
    <lineage>
        <taxon>Bacteria</taxon>
        <taxon>Pseudomonadati</taxon>
        <taxon>Pseudomonadota</taxon>
        <taxon>Alphaproteobacteria</taxon>
        <taxon>Caulobacterales</taxon>
        <taxon>Caulobacteraceae</taxon>
        <taxon>Brevundimonas</taxon>
    </lineage>
</organism>
<dbReference type="GeneID" id="94376336"/>